<protein>
    <submittedName>
        <fullName evidence="6">LysR family transcriptional regulator</fullName>
    </submittedName>
</protein>
<dbReference type="RefSeq" id="WP_201503511.1">
    <property type="nucleotide sequence ID" value="NZ_BAAAFR010000001.1"/>
</dbReference>
<reference evidence="7" key="1">
    <citation type="journal article" date="2019" name="Int. J. Syst. Evol. Microbiol.">
        <title>The Global Catalogue of Microorganisms (GCM) 10K type strain sequencing project: providing services to taxonomists for standard genome sequencing and annotation.</title>
        <authorList>
            <consortium name="The Broad Institute Genomics Platform"/>
            <consortium name="The Broad Institute Genome Sequencing Center for Infectious Disease"/>
            <person name="Wu L."/>
            <person name="Ma J."/>
        </authorList>
    </citation>
    <scope>NUCLEOTIDE SEQUENCE [LARGE SCALE GENOMIC DNA]</scope>
    <source>
        <strain evidence="7">JCM 16343</strain>
    </source>
</reference>
<evidence type="ECO:0000256" key="2">
    <source>
        <dbReference type="ARBA" id="ARBA00023015"/>
    </source>
</evidence>
<sequence>MIKEIKTFVAVCELDSFTAAARKANLTQSAISSQIKTLEKSLGFPVFNRYARTISLNAQGKRILPIAKEILKLYSSMQLPSETNIANYHGQLKIGAIGSVQVGILPKILKSIQVLAPSMQTEVIPGRSIELIAQLEAEEIDAAIIVRPAFELPKTICIDLVMSEPYVLISPKKWASYSFQKMLESYPFIQYSLKSSAGMQINKFLKQQGMHVNTLMELDDLDAIATMVESNLGIAIIPYAGFWIKHEASVTVQHLNSEDIKRDIVLAYRYSDREQPKIAALKEVLAL</sequence>
<dbReference type="InterPro" id="IPR000847">
    <property type="entry name" value="LysR_HTH_N"/>
</dbReference>
<dbReference type="Gene3D" id="3.40.190.10">
    <property type="entry name" value="Periplasmic binding protein-like II"/>
    <property type="match status" value="2"/>
</dbReference>
<dbReference type="Gene3D" id="1.10.10.10">
    <property type="entry name" value="Winged helix-like DNA-binding domain superfamily/Winged helix DNA-binding domain"/>
    <property type="match status" value="1"/>
</dbReference>
<dbReference type="Pfam" id="PF00126">
    <property type="entry name" value="HTH_1"/>
    <property type="match status" value="1"/>
</dbReference>
<keyword evidence="4" id="KW-0804">Transcription</keyword>
<organism evidence="6 7">
    <name type="scientific">Psychrobacter aestuarii</name>
    <dbReference type="NCBI Taxonomy" id="556327"/>
    <lineage>
        <taxon>Bacteria</taxon>
        <taxon>Pseudomonadati</taxon>
        <taxon>Pseudomonadota</taxon>
        <taxon>Gammaproteobacteria</taxon>
        <taxon>Moraxellales</taxon>
        <taxon>Moraxellaceae</taxon>
        <taxon>Psychrobacter</taxon>
    </lineage>
</organism>
<evidence type="ECO:0000313" key="7">
    <source>
        <dbReference type="Proteomes" id="UP001501787"/>
    </source>
</evidence>
<dbReference type="Proteomes" id="UP001501787">
    <property type="component" value="Unassembled WGS sequence"/>
</dbReference>
<dbReference type="PROSITE" id="PS50931">
    <property type="entry name" value="HTH_LYSR"/>
    <property type="match status" value="1"/>
</dbReference>
<comment type="similarity">
    <text evidence="1">Belongs to the LysR transcriptional regulatory family.</text>
</comment>
<dbReference type="SUPFAM" id="SSF53850">
    <property type="entry name" value="Periplasmic binding protein-like II"/>
    <property type="match status" value="1"/>
</dbReference>
<dbReference type="Pfam" id="PF03466">
    <property type="entry name" value="LysR_substrate"/>
    <property type="match status" value="1"/>
</dbReference>
<keyword evidence="7" id="KW-1185">Reference proteome</keyword>
<evidence type="ECO:0000256" key="4">
    <source>
        <dbReference type="ARBA" id="ARBA00023163"/>
    </source>
</evidence>
<dbReference type="SUPFAM" id="SSF46785">
    <property type="entry name" value="Winged helix' DNA-binding domain"/>
    <property type="match status" value="1"/>
</dbReference>
<evidence type="ECO:0000313" key="6">
    <source>
        <dbReference type="EMBL" id="GAA0314952.1"/>
    </source>
</evidence>
<feature type="domain" description="HTH lysR-type" evidence="5">
    <location>
        <begin position="1"/>
        <end position="57"/>
    </location>
</feature>
<dbReference type="PRINTS" id="PR00039">
    <property type="entry name" value="HTHLYSR"/>
</dbReference>
<name>A0ABP3FCS7_9GAMM</name>
<dbReference type="EMBL" id="BAAAFR010000001">
    <property type="protein sequence ID" value="GAA0314952.1"/>
    <property type="molecule type" value="Genomic_DNA"/>
</dbReference>
<proteinExistence type="inferred from homology"/>
<keyword evidence="2" id="KW-0805">Transcription regulation</keyword>
<evidence type="ECO:0000259" key="5">
    <source>
        <dbReference type="PROSITE" id="PS50931"/>
    </source>
</evidence>
<dbReference type="PANTHER" id="PTHR30126:SF94">
    <property type="entry name" value="LYSR FAMILY TRANSCRIPTIONAL REGULATOR"/>
    <property type="match status" value="1"/>
</dbReference>
<evidence type="ECO:0000256" key="3">
    <source>
        <dbReference type="ARBA" id="ARBA00023125"/>
    </source>
</evidence>
<dbReference type="InterPro" id="IPR005119">
    <property type="entry name" value="LysR_subst-bd"/>
</dbReference>
<dbReference type="InterPro" id="IPR036390">
    <property type="entry name" value="WH_DNA-bd_sf"/>
</dbReference>
<evidence type="ECO:0000256" key="1">
    <source>
        <dbReference type="ARBA" id="ARBA00009437"/>
    </source>
</evidence>
<comment type="caution">
    <text evidence="6">The sequence shown here is derived from an EMBL/GenBank/DDBJ whole genome shotgun (WGS) entry which is preliminary data.</text>
</comment>
<accession>A0ABP3FCS7</accession>
<keyword evidence="3" id="KW-0238">DNA-binding</keyword>
<dbReference type="PANTHER" id="PTHR30126">
    <property type="entry name" value="HTH-TYPE TRANSCRIPTIONAL REGULATOR"/>
    <property type="match status" value="1"/>
</dbReference>
<dbReference type="InterPro" id="IPR036388">
    <property type="entry name" value="WH-like_DNA-bd_sf"/>
</dbReference>
<gene>
    <name evidence="6" type="ORF">GCM10009129_10280</name>
</gene>